<dbReference type="GO" id="GO:0016491">
    <property type="term" value="F:oxidoreductase activity"/>
    <property type="evidence" value="ECO:0007669"/>
    <property type="project" value="InterPro"/>
</dbReference>
<protein>
    <recommendedName>
        <fullName evidence="1">Enoyl reductase (ER) domain-containing protein</fullName>
    </recommendedName>
</protein>
<dbReference type="PANTHER" id="PTHR45033:SF3">
    <property type="entry name" value="DEHYDROGENASE, PUTATIVE (AFU_ORTHOLOGUE AFUA_2G13270)-RELATED"/>
    <property type="match status" value="1"/>
</dbReference>
<comment type="caution">
    <text evidence="2">The sequence shown here is derived from an EMBL/GenBank/DDBJ whole genome shotgun (WGS) entry which is preliminary data.</text>
</comment>
<proteinExistence type="predicted"/>
<dbReference type="PANTHER" id="PTHR45033">
    <property type="match status" value="1"/>
</dbReference>
<dbReference type="EMBL" id="JAEPRB010000213">
    <property type="protein sequence ID" value="KAG2218724.1"/>
    <property type="molecule type" value="Genomic_DNA"/>
</dbReference>
<evidence type="ECO:0000313" key="2">
    <source>
        <dbReference type="EMBL" id="KAG2218724.1"/>
    </source>
</evidence>
<dbReference type="CDD" id="cd05188">
    <property type="entry name" value="MDR"/>
    <property type="match status" value="1"/>
</dbReference>
<dbReference type="SUPFAM" id="SSF50129">
    <property type="entry name" value="GroES-like"/>
    <property type="match status" value="1"/>
</dbReference>
<dbReference type="InterPro" id="IPR020843">
    <property type="entry name" value="ER"/>
</dbReference>
<feature type="domain" description="Enoyl reductase (ER)" evidence="1">
    <location>
        <begin position="16"/>
        <end position="341"/>
    </location>
</feature>
<name>A0A8H7VL82_9FUNG</name>
<dbReference type="InterPro" id="IPR011032">
    <property type="entry name" value="GroES-like_sf"/>
</dbReference>
<dbReference type="Pfam" id="PF00107">
    <property type="entry name" value="ADH_zinc_N"/>
    <property type="match status" value="1"/>
</dbReference>
<gene>
    <name evidence="2" type="ORF">INT45_006876</name>
</gene>
<evidence type="ECO:0000313" key="3">
    <source>
        <dbReference type="Proteomes" id="UP000646827"/>
    </source>
</evidence>
<dbReference type="Gene3D" id="3.90.180.10">
    <property type="entry name" value="Medium-chain alcohol dehydrogenases, catalytic domain"/>
    <property type="match status" value="1"/>
</dbReference>
<dbReference type="SUPFAM" id="SSF51735">
    <property type="entry name" value="NAD(P)-binding Rossmann-fold domains"/>
    <property type="match status" value="1"/>
</dbReference>
<accession>A0A8H7VL82</accession>
<evidence type="ECO:0000259" key="1">
    <source>
        <dbReference type="SMART" id="SM00829"/>
    </source>
</evidence>
<reference evidence="2 3" key="1">
    <citation type="submission" date="2020-12" db="EMBL/GenBank/DDBJ databases">
        <title>Metabolic potential, ecology and presence of endohyphal bacteria is reflected in genomic diversity of Mucoromycotina.</title>
        <authorList>
            <person name="Muszewska A."/>
            <person name="Okrasinska A."/>
            <person name="Steczkiewicz K."/>
            <person name="Drgas O."/>
            <person name="Orlowska M."/>
            <person name="Perlinska-Lenart U."/>
            <person name="Aleksandrzak-Piekarczyk T."/>
            <person name="Szatraj K."/>
            <person name="Zielenkiewicz U."/>
            <person name="Pilsyk S."/>
            <person name="Malc E."/>
            <person name="Mieczkowski P."/>
            <person name="Kruszewska J.S."/>
            <person name="Biernat P."/>
            <person name="Pawlowska J."/>
        </authorList>
    </citation>
    <scope>NUCLEOTIDE SEQUENCE [LARGE SCALE GENOMIC DNA]</scope>
    <source>
        <strain evidence="2 3">CBS 142.35</strain>
    </source>
</reference>
<dbReference type="AlphaFoldDB" id="A0A8H7VL82"/>
<keyword evidence="3" id="KW-1185">Reference proteome</keyword>
<organism evidence="2 3">
    <name type="scientific">Circinella minor</name>
    <dbReference type="NCBI Taxonomy" id="1195481"/>
    <lineage>
        <taxon>Eukaryota</taxon>
        <taxon>Fungi</taxon>
        <taxon>Fungi incertae sedis</taxon>
        <taxon>Mucoromycota</taxon>
        <taxon>Mucoromycotina</taxon>
        <taxon>Mucoromycetes</taxon>
        <taxon>Mucorales</taxon>
        <taxon>Lichtheimiaceae</taxon>
        <taxon>Circinella</taxon>
    </lineage>
</organism>
<dbReference type="OrthoDB" id="449487at2759"/>
<dbReference type="InterPro" id="IPR052711">
    <property type="entry name" value="Zinc_ADH-like"/>
</dbReference>
<dbReference type="Pfam" id="PF08240">
    <property type="entry name" value="ADH_N"/>
    <property type="match status" value="1"/>
</dbReference>
<dbReference type="InterPro" id="IPR013149">
    <property type="entry name" value="ADH-like_C"/>
</dbReference>
<dbReference type="Gene3D" id="3.40.50.720">
    <property type="entry name" value="NAD(P)-binding Rossmann-like Domain"/>
    <property type="match status" value="1"/>
</dbReference>
<sequence>MVKTRAAILTDKATFGDLPLFKNGLEVKEIETSEPQSTDAVIKVQAAALNHRELWILKGLYPKIVHGGPIGADAVGVLEKPGNSSVETGTRVLVCPSVNWKSNRRGPKPNAFRILGLLPDPGTMTDTLIIDGKEVVPCPEHLSTSEAAALPLAGLTAYRALFIKAEARAGDNVLITGIGGGVALFALQFAVACDINVYVTSSSEEKIACALKWGAKGGVNYKDPNAGKKLKELLGKDNYLSAIIDGAGGAMFDHYANLMIPGGIIAQYGQTSGPGVSYTMDLWFNNVDLRGSTMGSRTEFKEMVEFVDKHKIKPIVSKVYRGLTQENVDQAITYLSNKAVIYFTICK</sequence>
<dbReference type="Proteomes" id="UP000646827">
    <property type="component" value="Unassembled WGS sequence"/>
</dbReference>
<dbReference type="InterPro" id="IPR013154">
    <property type="entry name" value="ADH-like_N"/>
</dbReference>
<dbReference type="SMART" id="SM00829">
    <property type="entry name" value="PKS_ER"/>
    <property type="match status" value="1"/>
</dbReference>
<dbReference type="InterPro" id="IPR036291">
    <property type="entry name" value="NAD(P)-bd_dom_sf"/>
</dbReference>